<evidence type="ECO:0000259" key="9">
    <source>
        <dbReference type="PROSITE" id="PS51546"/>
    </source>
</evidence>
<dbReference type="PANTHER" id="PTHR10048:SF14">
    <property type="entry name" value="LD28067P"/>
    <property type="match status" value="1"/>
</dbReference>
<evidence type="ECO:0000313" key="12">
    <source>
        <dbReference type="Proteomes" id="UP000290189"/>
    </source>
</evidence>
<dbReference type="PROSITE" id="PS51547">
    <property type="entry name" value="C2_PI3K"/>
    <property type="match status" value="1"/>
</dbReference>
<organism evidence="11 12">
    <name type="scientific">Plasmodiophora brassicae</name>
    <name type="common">Clubroot disease agent</name>
    <dbReference type="NCBI Taxonomy" id="37360"/>
    <lineage>
        <taxon>Eukaryota</taxon>
        <taxon>Sar</taxon>
        <taxon>Rhizaria</taxon>
        <taxon>Endomyxa</taxon>
        <taxon>Phytomyxea</taxon>
        <taxon>Plasmodiophorida</taxon>
        <taxon>Plasmodiophoridae</taxon>
        <taxon>Plasmodiophora</taxon>
    </lineage>
</organism>
<dbReference type="PROSITE" id="PS00916">
    <property type="entry name" value="PI3_4_KINASE_2"/>
    <property type="match status" value="1"/>
</dbReference>
<dbReference type="GO" id="GO:0005737">
    <property type="term" value="C:cytoplasm"/>
    <property type="evidence" value="ECO:0007669"/>
    <property type="project" value="TreeGrafter"/>
</dbReference>
<dbReference type="InterPro" id="IPR015433">
    <property type="entry name" value="PI3/4_kinase"/>
</dbReference>
<dbReference type="GO" id="GO:0005942">
    <property type="term" value="C:phosphatidylinositol 3-kinase complex"/>
    <property type="evidence" value="ECO:0007669"/>
    <property type="project" value="TreeGrafter"/>
</dbReference>
<dbReference type="Pfam" id="PF00454">
    <property type="entry name" value="PI3_PI4_kinase"/>
    <property type="match status" value="1"/>
</dbReference>
<dbReference type="Pfam" id="PF00613">
    <property type="entry name" value="PI3Ka"/>
    <property type="match status" value="1"/>
</dbReference>
<dbReference type="FunFam" id="1.10.1070.11:FF:000001">
    <property type="entry name" value="Phosphatidylinositol 4,5-bisphosphate 3-kinase catalytic subunit"/>
    <property type="match status" value="1"/>
</dbReference>
<dbReference type="InterPro" id="IPR035448">
    <property type="entry name" value="PI3Kc"/>
</dbReference>
<gene>
    <name evidence="11" type="ORF">PLBR_LOCUS3555</name>
</gene>
<evidence type="ECO:0000256" key="1">
    <source>
        <dbReference type="ARBA" id="ARBA00022679"/>
    </source>
</evidence>
<dbReference type="PROSITE" id="PS51546">
    <property type="entry name" value="PI3K_RBD"/>
    <property type="match status" value="1"/>
</dbReference>
<dbReference type="SUPFAM" id="SSF56112">
    <property type="entry name" value="Protein kinase-like (PK-like)"/>
    <property type="match status" value="1"/>
</dbReference>
<proteinExistence type="inferred from homology"/>
<keyword evidence="2" id="KW-0547">Nucleotide-binding</keyword>
<name>A0A3P3Y8N2_PLABS</name>
<dbReference type="PROSITE" id="PS50290">
    <property type="entry name" value="PI3_4_KINASE_3"/>
    <property type="match status" value="1"/>
</dbReference>
<evidence type="ECO:0000259" key="8">
    <source>
        <dbReference type="PROSITE" id="PS51545"/>
    </source>
</evidence>
<dbReference type="InterPro" id="IPR018936">
    <property type="entry name" value="PI3/4_kinase_CS"/>
</dbReference>
<dbReference type="GO" id="GO:0043491">
    <property type="term" value="P:phosphatidylinositol 3-kinase/protein kinase B signal transduction"/>
    <property type="evidence" value="ECO:0007669"/>
    <property type="project" value="TreeGrafter"/>
</dbReference>
<dbReference type="InterPro" id="IPR011009">
    <property type="entry name" value="Kinase-like_dom_sf"/>
</dbReference>
<dbReference type="GO" id="GO:0005886">
    <property type="term" value="C:plasma membrane"/>
    <property type="evidence" value="ECO:0007669"/>
    <property type="project" value="TreeGrafter"/>
</dbReference>
<keyword evidence="3" id="KW-0418">Kinase</keyword>
<accession>A0A3P3Y8N2</accession>
<dbReference type="InterPro" id="IPR029071">
    <property type="entry name" value="Ubiquitin-like_domsf"/>
</dbReference>
<evidence type="ECO:0000256" key="5">
    <source>
        <dbReference type="PROSITE-ProRule" id="PRU00880"/>
    </source>
</evidence>
<keyword evidence="11" id="KW-0496">Mitochondrion</keyword>
<geneLocation type="mitochondrion" evidence="11"/>
<evidence type="ECO:0000259" key="10">
    <source>
        <dbReference type="PROSITE" id="PS51547"/>
    </source>
</evidence>
<dbReference type="Gene3D" id="1.10.1070.11">
    <property type="entry name" value="Phosphatidylinositol 3-/4-kinase, catalytic domain"/>
    <property type="match status" value="1"/>
</dbReference>
<dbReference type="SUPFAM" id="SSF49562">
    <property type="entry name" value="C2 domain (Calcium/lipid-binding domain, CaLB)"/>
    <property type="match status" value="1"/>
</dbReference>
<dbReference type="GO" id="GO:0035005">
    <property type="term" value="F:1-phosphatidylinositol-4-phosphate 3-kinase activity"/>
    <property type="evidence" value="ECO:0007669"/>
    <property type="project" value="TreeGrafter"/>
</dbReference>
<dbReference type="Gene3D" id="2.60.40.150">
    <property type="entry name" value="C2 domain"/>
    <property type="match status" value="1"/>
</dbReference>
<dbReference type="InterPro" id="IPR000341">
    <property type="entry name" value="PI3K_Ras-bd_dom"/>
</dbReference>
<dbReference type="InterPro" id="IPR001263">
    <property type="entry name" value="PI3K_accessory_dom"/>
</dbReference>
<evidence type="ECO:0000256" key="6">
    <source>
        <dbReference type="SAM" id="MobiDB-lite"/>
    </source>
</evidence>
<feature type="domain" description="PI3K/PI4K catalytic" evidence="7">
    <location>
        <begin position="822"/>
        <end position="1108"/>
    </location>
</feature>
<dbReference type="GO" id="GO:0005524">
    <property type="term" value="F:ATP binding"/>
    <property type="evidence" value="ECO:0007669"/>
    <property type="project" value="UniProtKB-KW"/>
</dbReference>
<keyword evidence="1" id="KW-0808">Transferase</keyword>
<dbReference type="GO" id="GO:0048015">
    <property type="term" value="P:phosphatidylinositol-mediated signaling"/>
    <property type="evidence" value="ECO:0007669"/>
    <property type="project" value="TreeGrafter"/>
</dbReference>
<dbReference type="Gene3D" id="3.10.20.90">
    <property type="entry name" value="Phosphatidylinositol 3-kinase Catalytic Subunit, Chain A, domain 1"/>
    <property type="match status" value="1"/>
</dbReference>
<dbReference type="InterPro" id="IPR035892">
    <property type="entry name" value="C2_domain_sf"/>
</dbReference>
<keyword evidence="4" id="KW-0067">ATP-binding</keyword>
<dbReference type="InterPro" id="IPR042236">
    <property type="entry name" value="PI3K_accessory_sf"/>
</dbReference>
<evidence type="ECO:0000256" key="4">
    <source>
        <dbReference type="ARBA" id="ARBA00022840"/>
    </source>
</evidence>
<evidence type="ECO:0000313" key="11">
    <source>
        <dbReference type="EMBL" id="SPQ96340.1"/>
    </source>
</evidence>
<feature type="region of interest" description="Disordered" evidence="6">
    <location>
        <begin position="48"/>
        <end position="100"/>
    </location>
</feature>
<protein>
    <recommendedName>
        <fullName evidence="13">Phosphatidylinositol 3-kinase</fullName>
    </recommendedName>
</protein>
<dbReference type="Proteomes" id="UP000290189">
    <property type="component" value="Unassembled WGS sequence"/>
</dbReference>
<dbReference type="InterPro" id="IPR036940">
    <property type="entry name" value="PI3/4_kinase_cat_sf"/>
</dbReference>
<feature type="domain" description="PIK helical" evidence="8">
    <location>
        <begin position="569"/>
        <end position="747"/>
    </location>
</feature>
<dbReference type="GO" id="GO:0016477">
    <property type="term" value="P:cell migration"/>
    <property type="evidence" value="ECO:0007669"/>
    <property type="project" value="TreeGrafter"/>
</dbReference>
<dbReference type="InterPro" id="IPR016024">
    <property type="entry name" value="ARM-type_fold"/>
</dbReference>
<dbReference type="SUPFAM" id="SSF48371">
    <property type="entry name" value="ARM repeat"/>
    <property type="match status" value="1"/>
</dbReference>
<sequence>MSVKMGDADADDQDAWWENELQAYHETSKDRGDNIFDAHPSVTAAPLSMADSVDGGMKTGGSNSSAESDDDDDEMKSLSNLVDDDNTNNQGDGGTESRRLQRHISIEETVEMIQTPEHVLAALNRMIEEVTRMSNQAFVSDEARHGLAEAKEALEKVATILEDDDRKDAKTDVDVLLNFDHLPWYFDNPGVAAYRARAYQFPHVQYQQQDSHIPRYLTAGVLPKNTPDSLRCNVVVMQNKRPQTLQMTISSHDTAATLMVKIYDQFETRAEAIRILGDPSQNMLKFVGFDEYIHGTETLYCYETIRASLRNRASVDLCLIQRPIPRVLTESAARHPEIYKERVDPAVPILTIDDFTETRATSTMQWDAMTYFPLRSLQQEFRYRVRGIEGVSESVLPRLDSTHTHLRVRVFLFHGTEIIKHSDMTTTDAPRCQSPRWSRWLTPPDGVPHILASNIPREARISILLYGKRSYTKDEDLLSWVNVPLVDEFGHVRSGMMHLKMWTIDTNIKQGHLDALTFVFRGTTVENLTRGANHQPVSVCIEFEQRALSVTAPIVEVYREPDVAKIGEKQLWKKLSKEVRTNLDILIKTDPLYVLTPKDKEIFWTTRHHLLPYPLALPKFLQSVDWTSVDHRNEAHRLLSNWTPPLNPVSALELLDARYADYKVREYAVNCLRVLPDDELQLFLLQLAQSIKNEPYHDSPLTRFLVERALRNPHSIGHSLFWHLKAELHSPFHCERYAMILEEYLFHSGWHAAELRKQYEIVQRLQRISGKVVARKHAKDMTDDEIQAEYLAALHKFNENYLSTNESTQIPLNPKWLVTTLVVEKCRFMSSKMAPLWLVFKNADPLGDNIIIMFKSGDDLRQDILTLQLLKVMDKIWVSEDLDMRLIPYNCVSTGINAQGKGVGLIEIVLNSDTTSGIQLKYGGGALGALKLDPLHKFIADHNKEPDQYESAKDNFIKSCAGYCVATYVLGIGDRHNGNIMLTKDGRLFHIDFGHFLGNFKSKFGIKRERAAFVLTPEMAFVMGGKNYKKAKEFRVFTDLSAQAFTILRNHASLFINLFSLMVSAQMPELMFQEDIHYLRDKFFLQDSEKGAVERLRKEIQKSLNTTYRQFDNLIHNIKHK</sequence>
<dbReference type="InterPro" id="IPR000403">
    <property type="entry name" value="PI3/4_kinase_cat_dom"/>
</dbReference>
<dbReference type="SMART" id="SM00146">
    <property type="entry name" value="PI3Kc"/>
    <property type="match status" value="1"/>
</dbReference>
<dbReference type="Gene3D" id="1.25.40.70">
    <property type="entry name" value="Phosphatidylinositol 3-kinase, accessory domain (PIK)"/>
    <property type="match status" value="1"/>
</dbReference>
<evidence type="ECO:0000256" key="3">
    <source>
        <dbReference type="ARBA" id="ARBA00022777"/>
    </source>
</evidence>
<dbReference type="PROSITE" id="PS00915">
    <property type="entry name" value="PI3_4_KINASE_1"/>
    <property type="match status" value="1"/>
</dbReference>
<dbReference type="PANTHER" id="PTHR10048">
    <property type="entry name" value="PHOSPHATIDYLINOSITOL KINASE"/>
    <property type="match status" value="1"/>
</dbReference>
<dbReference type="Gene3D" id="3.30.1010.10">
    <property type="entry name" value="Phosphatidylinositol 3-kinase Catalytic Subunit, Chain A, domain 4"/>
    <property type="match status" value="1"/>
</dbReference>
<feature type="domain" description="C2 PI3K-type" evidence="10">
    <location>
        <begin position="377"/>
        <end position="544"/>
    </location>
</feature>
<dbReference type="GO" id="GO:0016303">
    <property type="term" value="F:1-phosphatidylinositol-3-kinase activity"/>
    <property type="evidence" value="ECO:0007669"/>
    <property type="project" value="TreeGrafter"/>
</dbReference>
<reference evidence="11 12" key="1">
    <citation type="submission" date="2018-03" db="EMBL/GenBank/DDBJ databases">
        <authorList>
            <person name="Fogelqvist J."/>
        </authorList>
    </citation>
    <scope>NUCLEOTIDE SEQUENCE [LARGE SCALE GENOMIC DNA]</scope>
</reference>
<dbReference type="SMART" id="SM00145">
    <property type="entry name" value="PI3Ka"/>
    <property type="match status" value="1"/>
</dbReference>
<dbReference type="InterPro" id="IPR002420">
    <property type="entry name" value="PI3K-type_C2_dom"/>
</dbReference>
<dbReference type="EMBL" id="OVEO01000005">
    <property type="protein sequence ID" value="SPQ96340.1"/>
    <property type="molecule type" value="Genomic_DNA"/>
</dbReference>
<feature type="domain" description="PI3K-RBD" evidence="9">
    <location>
        <begin position="225"/>
        <end position="321"/>
    </location>
</feature>
<dbReference type="PROSITE" id="PS51545">
    <property type="entry name" value="PIK_HELICAL"/>
    <property type="match status" value="1"/>
</dbReference>
<evidence type="ECO:0000256" key="2">
    <source>
        <dbReference type="ARBA" id="ARBA00022741"/>
    </source>
</evidence>
<dbReference type="AlphaFoldDB" id="A0A3P3Y8N2"/>
<dbReference type="Pfam" id="PF00792">
    <property type="entry name" value="PI3K_C2"/>
    <property type="match status" value="1"/>
</dbReference>
<evidence type="ECO:0008006" key="13">
    <source>
        <dbReference type="Google" id="ProtNLM"/>
    </source>
</evidence>
<dbReference type="Pfam" id="PF00794">
    <property type="entry name" value="PI3K_rbd"/>
    <property type="match status" value="1"/>
</dbReference>
<dbReference type="CDD" id="cd00891">
    <property type="entry name" value="PI3Kc"/>
    <property type="match status" value="1"/>
</dbReference>
<evidence type="ECO:0000259" key="7">
    <source>
        <dbReference type="PROSITE" id="PS50290"/>
    </source>
</evidence>
<dbReference type="SUPFAM" id="SSF54236">
    <property type="entry name" value="Ubiquitin-like"/>
    <property type="match status" value="1"/>
</dbReference>
<comment type="similarity">
    <text evidence="5">Belongs to the PI3/PI4-kinase family.</text>
</comment>